<evidence type="ECO:0000259" key="9">
    <source>
        <dbReference type="SMART" id="SM00385"/>
    </source>
</evidence>
<feature type="coiled-coil region" evidence="7">
    <location>
        <begin position="75"/>
        <end position="105"/>
    </location>
</feature>
<evidence type="ECO:0000256" key="5">
    <source>
        <dbReference type="ARBA" id="ARBA00023306"/>
    </source>
</evidence>
<accession>A0A1B6DRU9</accession>
<reference evidence="11" key="1">
    <citation type="submission" date="2015-12" db="EMBL/GenBank/DDBJ databases">
        <title>De novo transcriptome assembly of four potential Pierce s Disease insect vectors from Arizona vineyards.</title>
        <authorList>
            <person name="Tassone E.E."/>
        </authorList>
    </citation>
    <scope>NUCLEOTIDE SEQUENCE</scope>
</reference>
<dbReference type="SUPFAM" id="SSF47954">
    <property type="entry name" value="Cyclin-like"/>
    <property type="match status" value="2"/>
</dbReference>
<evidence type="ECO:0000256" key="8">
    <source>
        <dbReference type="SAM" id="MobiDB-lite"/>
    </source>
</evidence>
<keyword evidence="3" id="KW-0498">Mitosis</keyword>
<dbReference type="PANTHER" id="PTHR10177">
    <property type="entry name" value="CYCLINS"/>
    <property type="match status" value="1"/>
</dbReference>
<dbReference type="Pfam" id="PF00134">
    <property type="entry name" value="Cyclin_N"/>
    <property type="match status" value="1"/>
</dbReference>
<evidence type="ECO:0000256" key="1">
    <source>
        <dbReference type="ARBA" id="ARBA00006955"/>
    </source>
</evidence>
<dbReference type="InterPro" id="IPR004367">
    <property type="entry name" value="Cyclin_C-dom"/>
</dbReference>
<feature type="domain" description="Cyclin C-terminal" evidence="10">
    <location>
        <begin position="308"/>
        <end position="426"/>
    </location>
</feature>
<dbReference type="FunFam" id="1.10.472.10:FF:000001">
    <property type="entry name" value="G2/mitotic-specific cyclin"/>
    <property type="match status" value="1"/>
</dbReference>
<gene>
    <name evidence="11" type="ORF">g.4317</name>
</gene>
<keyword evidence="5" id="KW-0131">Cell cycle</keyword>
<dbReference type="InterPro" id="IPR006671">
    <property type="entry name" value="Cyclin_N"/>
</dbReference>
<dbReference type="AlphaFoldDB" id="A0A1B6DRU9"/>
<proteinExistence type="inferred from homology"/>
<evidence type="ECO:0000313" key="11">
    <source>
        <dbReference type="EMBL" id="JAS28400.1"/>
    </source>
</evidence>
<name>A0A1B6DRU9_9HEMI</name>
<feature type="domain" description="Cyclin-like" evidence="9">
    <location>
        <begin position="312"/>
        <end position="395"/>
    </location>
</feature>
<dbReference type="InterPro" id="IPR048258">
    <property type="entry name" value="Cyclins_cyclin-box"/>
</dbReference>
<dbReference type="InterPro" id="IPR039361">
    <property type="entry name" value="Cyclin"/>
</dbReference>
<dbReference type="PIRSF" id="PIRSF001771">
    <property type="entry name" value="Cyclin_A_B_D_E"/>
    <property type="match status" value="1"/>
</dbReference>
<evidence type="ECO:0000256" key="2">
    <source>
        <dbReference type="ARBA" id="ARBA00022618"/>
    </source>
</evidence>
<dbReference type="Gene3D" id="1.10.472.10">
    <property type="entry name" value="Cyclin-like"/>
    <property type="match status" value="2"/>
</dbReference>
<evidence type="ECO:0000256" key="3">
    <source>
        <dbReference type="ARBA" id="ARBA00022776"/>
    </source>
</evidence>
<dbReference type="SMART" id="SM00385">
    <property type="entry name" value="CYCLIN"/>
    <property type="match status" value="2"/>
</dbReference>
<comment type="similarity">
    <text evidence="1">Belongs to the cyclin family. Cyclin AB subfamily.</text>
</comment>
<dbReference type="EMBL" id="GEDC01008898">
    <property type="protein sequence ID" value="JAS28400.1"/>
    <property type="molecule type" value="Transcribed_RNA"/>
</dbReference>
<evidence type="ECO:0000256" key="6">
    <source>
        <dbReference type="RuleBase" id="RU000383"/>
    </source>
</evidence>
<dbReference type="SMART" id="SM01332">
    <property type="entry name" value="Cyclin_C"/>
    <property type="match status" value="1"/>
</dbReference>
<dbReference type="InterPro" id="IPR036915">
    <property type="entry name" value="Cyclin-like_sf"/>
</dbReference>
<dbReference type="Pfam" id="PF02984">
    <property type="entry name" value="Cyclin_C"/>
    <property type="match status" value="1"/>
</dbReference>
<dbReference type="CDD" id="cd20504">
    <property type="entry name" value="CYCLIN_CCNA_rpt1"/>
    <property type="match status" value="1"/>
</dbReference>
<evidence type="ECO:0000256" key="4">
    <source>
        <dbReference type="ARBA" id="ARBA00023127"/>
    </source>
</evidence>
<keyword evidence="7" id="KW-0175">Coiled coil</keyword>
<evidence type="ECO:0000256" key="7">
    <source>
        <dbReference type="SAM" id="Coils"/>
    </source>
</evidence>
<dbReference type="InterPro" id="IPR032447">
    <property type="entry name" value="Cyclin-A_N"/>
</dbReference>
<feature type="domain" description="Cyclin-like" evidence="9">
    <location>
        <begin position="215"/>
        <end position="299"/>
    </location>
</feature>
<feature type="compositionally biased region" description="Basic and acidic residues" evidence="8">
    <location>
        <begin position="1"/>
        <end position="12"/>
    </location>
</feature>
<sequence length="433" mass="49862">MASFHIHQDRENQVTNGRKLMNTKTSSFPQKRAALGTINSNTNFGLTQRNVKQDAKKITNKSTQRAFKIHQDKLEEGVQTVLQSIQEEKERLEVKQLQEKKINNKECTNFKPSDCLSLVNHQPINEIHGTSKDVVEKMNTSHDSFIYEDMPMSVDKSICETSLIKRSPNAAFLLKEYIDDIFAYLLESEDRNRPKANYMRRQPDVTYSMRTILIDWLVEVAMEYKLLNETLHIAVYIIDRFLSIMSVVRSKLQLLGTTAMFIASKYEEIYPPDVNEFVYITDETYTKKKVLRMENLILKVLMFDISVPTSLSFIEIISFNCNQSDKIKYLATFLCDLTLLEGDPYLAYLPSLIACSTIAVARFCLNEVEPWSPELAKMSGYTLQHLSPVISFLNDTHAKSRSISHQTIQDKYKSEEFECVGKIEPKPFIVSPL</sequence>
<dbReference type="InterPro" id="IPR046965">
    <property type="entry name" value="Cyclin_A/B-like"/>
</dbReference>
<organism evidence="11">
    <name type="scientific">Clastoptera arizonana</name>
    <name type="common">Arizona spittle bug</name>
    <dbReference type="NCBI Taxonomy" id="38151"/>
    <lineage>
        <taxon>Eukaryota</taxon>
        <taxon>Metazoa</taxon>
        <taxon>Ecdysozoa</taxon>
        <taxon>Arthropoda</taxon>
        <taxon>Hexapoda</taxon>
        <taxon>Insecta</taxon>
        <taxon>Pterygota</taxon>
        <taxon>Neoptera</taxon>
        <taxon>Paraneoptera</taxon>
        <taxon>Hemiptera</taxon>
        <taxon>Auchenorrhyncha</taxon>
        <taxon>Cercopoidea</taxon>
        <taxon>Clastopteridae</taxon>
        <taxon>Clastoptera</taxon>
    </lineage>
</organism>
<dbReference type="GO" id="GO:0005634">
    <property type="term" value="C:nucleus"/>
    <property type="evidence" value="ECO:0007669"/>
    <property type="project" value="UniProtKB-ARBA"/>
</dbReference>
<dbReference type="InterPro" id="IPR013763">
    <property type="entry name" value="Cyclin-like_dom"/>
</dbReference>
<dbReference type="GO" id="GO:0044772">
    <property type="term" value="P:mitotic cell cycle phase transition"/>
    <property type="evidence" value="ECO:0007669"/>
    <property type="project" value="InterPro"/>
</dbReference>
<dbReference type="PROSITE" id="PS00292">
    <property type="entry name" value="CYCLINS"/>
    <property type="match status" value="1"/>
</dbReference>
<dbReference type="GO" id="GO:0016538">
    <property type="term" value="F:cyclin-dependent protein serine/threonine kinase regulator activity"/>
    <property type="evidence" value="ECO:0007669"/>
    <property type="project" value="InterPro"/>
</dbReference>
<protein>
    <submittedName>
        <fullName evidence="11">Uncharacterized protein</fullName>
    </submittedName>
</protein>
<keyword evidence="4 6" id="KW-0195">Cyclin</keyword>
<dbReference type="Pfam" id="PF16500">
    <property type="entry name" value="Cyclin_N2"/>
    <property type="match status" value="1"/>
</dbReference>
<feature type="region of interest" description="Disordered" evidence="8">
    <location>
        <begin position="1"/>
        <end position="20"/>
    </location>
</feature>
<keyword evidence="2" id="KW-0132">Cell division</keyword>
<dbReference type="GO" id="GO:0051301">
    <property type="term" value="P:cell division"/>
    <property type="evidence" value="ECO:0007669"/>
    <property type="project" value="UniProtKB-KW"/>
</dbReference>
<evidence type="ECO:0000259" key="10">
    <source>
        <dbReference type="SMART" id="SM01332"/>
    </source>
</evidence>